<proteinExistence type="predicted"/>
<evidence type="ECO:0000313" key="1">
    <source>
        <dbReference type="EMBL" id="KAJ8707911.1"/>
    </source>
</evidence>
<comment type="caution">
    <text evidence="1">The sequence shown here is derived from an EMBL/GenBank/DDBJ whole genome shotgun (WGS) entry which is preliminary data.</text>
</comment>
<protein>
    <submittedName>
        <fullName evidence="1">Uncharacterized protein</fullName>
    </submittedName>
</protein>
<gene>
    <name evidence="1" type="ORF">PYW08_010277</name>
</gene>
<dbReference type="Proteomes" id="UP001231649">
    <property type="component" value="Chromosome 26"/>
</dbReference>
<name>A0ACC2Q4A0_9NEOP</name>
<accession>A0ACC2Q4A0</accession>
<reference evidence="1" key="1">
    <citation type="submission" date="2023-03" db="EMBL/GenBank/DDBJ databases">
        <title>Chromosome-level genomes of two armyworms, Mythimna separata and Mythimna loreyi, provide insights into the biosynthesis and reception of sex pheromones.</title>
        <authorList>
            <person name="Zhao H."/>
        </authorList>
    </citation>
    <scope>NUCLEOTIDE SEQUENCE</scope>
    <source>
        <strain evidence="1">BeijingLab</strain>
    </source>
</reference>
<dbReference type="EMBL" id="CM056802">
    <property type="protein sequence ID" value="KAJ8707911.1"/>
    <property type="molecule type" value="Genomic_DNA"/>
</dbReference>
<evidence type="ECO:0000313" key="2">
    <source>
        <dbReference type="Proteomes" id="UP001231649"/>
    </source>
</evidence>
<sequence length="292" mass="31036">MDEDSKLPLKRVEFSLTKFNEVEIPHLLDLLRQHKANIIKYEEQGELVRARAEQTHARRVASQLRGLLHELDALRRQVREADRARFDAQTQRARDNTLRAIVDYLGTSPLTIKRSAAEAAAAASAASTDSVGLVAHAPDAAPPDFPAQIQLQVEDQAVYLQQREELQRGFSELQTELHALHDAWQCMQAAALAQRHQVAASAASVELAADNAGAARAHLAAGERLSAGAWGVSGAALGLLAGGPVGLAVGAKAGALAAAAGSLLGFLGARVLGRRARLAVPPPPDHKDGKVD</sequence>
<organism evidence="1 2">
    <name type="scientific">Mythimna loreyi</name>
    <dbReference type="NCBI Taxonomy" id="667449"/>
    <lineage>
        <taxon>Eukaryota</taxon>
        <taxon>Metazoa</taxon>
        <taxon>Ecdysozoa</taxon>
        <taxon>Arthropoda</taxon>
        <taxon>Hexapoda</taxon>
        <taxon>Insecta</taxon>
        <taxon>Pterygota</taxon>
        <taxon>Neoptera</taxon>
        <taxon>Endopterygota</taxon>
        <taxon>Lepidoptera</taxon>
        <taxon>Glossata</taxon>
        <taxon>Ditrysia</taxon>
        <taxon>Noctuoidea</taxon>
        <taxon>Noctuidae</taxon>
        <taxon>Noctuinae</taxon>
        <taxon>Hadenini</taxon>
        <taxon>Mythimna</taxon>
    </lineage>
</organism>
<keyword evidence="2" id="KW-1185">Reference proteome</keyword>